<organism evidence="2 3">
    <name type="scientific">Devosia subaequoris</name>
    <dbReference type="NCBI Taxonomy" id="395930"/>
    <lineage>
        <taxon>Bacteria</taxon>
        <taxon>Pseudomonadati</taxon>
        <taxon>Pseudomonadota</taxon>
        <taxon>Alphaproteobacteria</taxon>
        <taxon>Hyphomicrobiales</taxon>
        <taxon>Devosiaceae</taxon>
        <taxon>Devosia</taxon>
    </lineage>
</organism>
<dbReference type="PANTHER" id="PTHR33993:SF14">
    <property type="entry name" value="GB|AAF24581.1"/>
    <property type="match status" value="1"/>
</dbReference>
<dbReference type="Proteomes" id="UP000547011">
    <property type="component" value="Unassembled WGS sequence"/>
</dbReference>
<keyword evidence="3" id="KW-1185">Reference proteome</keyword>
<comment type="caution">
    <text evidence="2">The sequence shown here is derived from an EMBL/GenBank/DDBJ whole genome shotgun (WGS) entry which is preliminary data.</text>
</comment>
<dbReference type="SUPFAM" id="SSF54593">
    <property type="entry name" value="Glyoxalase/Bleomycin resistance protein/Dihydroxybiphenyl dioxygenase"/>
    <property type="match status" value="1"/>
</dbReference>
<dbReference type="Gene3D" id="3.10.180.10">
    <property type="entry name" value="2,3-Dihydroxybiphenyl 1,2-Dioxygenase, domain 1"/>
    <property type="match status" value="1"/>
</dbReference>
<dbReference type="PANTHER" id="PTHR33993">
    <property type="entry name" value="GLYOXALASE-RELATED"/>
    <property type="match status" value="1"/>
</dbReference>
<dbReference type="Pfam" id="PF00903">
    <property type="entry name" value="Glyoxalase"/>
    <property type="match status" value="1"/>
</dbReference>
<dbReference type="InterPro" id="IPR029068">
    <property type="entry name" value="Glyas_Bleomycin-R_OHBP_Dase"/>
</dbReference>
<evidence type="ECO:0000259" key="1">
    <source>
        <dbReference type="PROSITE" id="PS51819"/>
    </source>
</evidence>
<feature type="domain" description="VOC" evidence="1">
    <location>
        <begin position="6"/>
        <end position="119"/>
    </location>
</feature>
<protein>
    <submittedName>
        <fullName evidence="2">Putative enzyme related to lactoylglutathione lyase</fullName>
    </submittedName>
</protein>
<dbReference type="InterPro" id="IPR052164">
    <property type="entry name" value="Anthracycline_SecMetBiosynth"/>
</dbReference>
<dbReference type="EMBL" id="JACIEW010000008">
    <property type="protein sequence ID" value="MBB4053394.1"/>
    <property type="molecule type" value="Genomic_DNA"/>
</dbReference>
<dbReference type="InterPro" id="IPR037523">
    <property type="entry name" value="VOC_core"/>
</dbReference>
<dbReference type="RefSeq" id="WP_183312187.1">
    <property type="nucleotide sequence ID" value="NZ_JACIEW010000008.1"/>
</dbReference>
<keyword evidence="2" id="KW-0456">Lyase</keyword>
<evidence type="ECO:0000313" key="2">
    <source>
        <dbReference type="EMBL" id="MBB4053394.1"/>
    </source>
</evidence>
<name>A0A7W6NC95_9HYPH</name>
<sequence>MLFKPSEACLVYHSTDLERSARFYADVLGIAFERRGAGSGQFLFARLSSEFSISVMPGQPQPGSSPLVTYTLAEGGIADVVAALAEYGATIVSPVGDAPDGKGAAFLDPDGYPMGLYQPLDKPLSHKETAR</sequence>
<dbReference type="InterPro" id="IPR004360">
    <property type="entry name" value="Glyas_Fos-R_dOase_dom"/>
</dbReference>
<accession>A0A7W6NC95</accession>
<gene>
    <name evidence="2" type="ORF">GGR20_003054</name>
</gene>
<dbReference type="AlphaFoldDB" id="A0A7W6NC95"/>
<dbReference type="GO" id="GO:0016829">
    <property type="term" value="F:lyase activity"/>
    <property type="evidence" value="ECO:0007669"/>
    <property type="project" value="UniProtKB-KW"/>
</dbReference>
<dbReference type="PROSITE" id="PS51819">
    <property type="entry name" value="VOC"/>
    <property type="match status" value="1"/>
</dbReference>
<reference evidence="2 3" key="1">
    <citation type="submission" date="2020-08" db="EMBL/GenBank/DDBJ databases">
        <title>Genomic Encyclopedia of Type Strains, Phase IV (KMG-IV): sequencing the most valuable type-strain genomes for metagenomic binning, comparative biology and taxonomic classification.</title>
        <authorList>
            <person name="Goeker M."/>
        </authorList>
    </citation>
    <scope>NUCLEOTIDE SEQUENCE [LARGE SCALE GENOMIC DNA]</scope>
    <source>
        <strain evidence="2 3">DSM 23447</strain>
    </source>
</reference>
<evidence type="ECO:0000313" key="3">
    <source>
        <dbReference type="Proteomes" id="UP000547011"/>
    </source>
</evidence>
<proteinExistence type="predicted"/>